<dbReference type="Proteomes" id="UP000829447">
    <property type="component" value="Linkage Group LG18"/>
</dbReference>
<name>A0ACC5XF16_PANGG</name>
<comment type="caution">
    <text evidence="1">The sequence shown here is derived from an EMBL/GenBank/DDBJ whole genome shotgun (WGS) entry which is preliminary data.</text>
</comment>
<sequence length="70" mass="7474">MTTGKVATDNSTGHSSSNAALLPICSSRPFLLHVRARSVFFVLHCRSQSELRCTAQARSSAAALSLRKAV</sequence>
<reference evidence="1 2" key="1">
    <citation type="journal article" date="2022" name="bioRxiv">
        <title>An ancient truncated duplication of the anti-Mullerian hormone receptor type 2 gene is a potential conserved master sex determinant in the Pangasiidae catfish family.</title>
        <authorList>
            <person name="Wen M."/>
            <person name="Pan Q."/>
            <person name="Jouanno E."/>
            <person name="Montfort J."/>
            <person name="Zahm M."/>
            <person name="Cabau C."/>
            <person name="Klopp C."/>
            <person name="Iampietro C."/>
            <person name="Roques C."/>
            <person name="Bouchez O."/>
            <person name="Castinel A."/>
            <person name="Donnadieu C."/>
            <person name="Parrinello H."/>
            <person name="Poncet C."/>
            <person name="Belmonte E."/>
            <person name="Gautier V."/>
            <person name="Avarre J.-C."/>
            <person name="Dugue R."/>
            <person name="Gustiano R."/>
            <person name="Ha T.T.T."/>
            <person name="Campet M."/>
            <person name="Sriphairoj K."/>
            <person name="Ribolli J."/>
            <person name="de Almeida F.L."/>
            <person name="Desvignes T."/>
            <person name="Postlethwait J.H."/>
            <person name="Bucao C.F."/>
            <person name="Robinson-Rechavi M."/>
            <person name="Bobe J."/>
            <person name="Herpin A."/>
            <person name="Guiguen Y."/>
        </authorList>
    </citation>
    <scope>NUCLEOTIDE SEQUENCE [LARGE SCALE GENOMIC DNA]</scope>
    <source>
        <strain evidence="1">YG-Dec2019</strain>
    </source>
</reference>
<keyword evidence="2" id="KW-1185">Reference proteome</keyword>
<organism evidence="1 2">
    <name type="scientific">Pangasianodon gigas</name>
    <name type="common">Mekong giant catfish</name>
    <name type="synonym">Pangasius gigas</name>
    <dbReference type="NCBI Taxonomy" id="30993"/>
    <lineage>
        <taxon>Eukaryota</taxon>
        <taxon>Metazoa</taxon>
        <taxon>Chordata</taxon>
        <taxon>Craniata</taxon>
        <taxon>Vertebrata</taxon>
        <taxon>Euteleostomi</taxon>
        <taxon>Actinopterygii</taxon>
        <taxon>Neopterygii</taxon>
        <taxon>Teleostei</taxon>
        <taxon>Ostariophysi</taxon>
        <taxon>Siluriformes</taxon>
        <taxon>Pangasiidae</taxon>
        <taxon>Pangasianodon</taxon>
    </lineage>
</organism>
<accession>A0ACC5XF16</accession>
<proteinExistence type="predicted"/>
<evidence type="ECO:0000313" key="1">
    <source>
        <dbReference type="EMBL" id="MCI4389160.1"/>
    </source>
</evidence>
<protein>
    <submittedName>
        <fullName evidence="1">Uncharacterized protein</fullName>
    </submittedName>
</protein>
<dbReference type="EMBL" id="CM040471">
    <property type="protein sequence ID" value="MCI4389160.1"/>
    <property type="molecule type" value="Genomic_DNA"/>
</dbReference>
<gene>
    <name evidence="1" type="ORF">PGIGA_G00094640</name>
</gene>
<evidence type="ECO:0000313" key="2">
    <source>
        <dbReference type="Proteomes" id="UP000829447"/>
    </source>
</evidence>